<feature type="region of interest" description="Disordered" evidence="1">
    <location>
        <begin position="22"/>
        <end position="42"/>
    </location>
</feature>
<dbReference type="PANTHER" id="PTHR33418">
    <property type="entry name" value="HELICASE-ASSOCIATED"/>
    <property type="match status" value="1"/>
</dbReference>
<feature type="domain" description="Helicase-associated" evidence="2">
    <location>
        <begin position="246"/>
        <end position="320"/>
    </location>
</feature>
<dbReference type="PANTHER" id="PTHR33418:SF1">
    <property type="entry name" value="HELICASE-ASSOCIATED DOMAIN-CONTAINING PROTEIN"/>
    <property type="match status" value="1"/>
</dbReference>
<evidence type="ECO:0000313" key="4">
    <source>
        <dbReference type="Proteomes" id="UP001295423"/>
    </source>
</evidence>
<dbReference type="EMBL" id="CAKOGP040001113">
    <property type="protein sequence ID" value="CAJ1943337.1"/>
    <property type="molecule type" value="Genomic_DNA"/>
</dbReference>
<organism evidence="3 4">
    <name type="scientific">Cylindrotheca closterium</name>
    <dbReference type="NCBI Taxonomy" id="2856"/>
    <lineage>
        <taxon>Eukaryota</taxon>
        <taxon>Sar</taxon>
        <taxon>Stramenopiles</taxon>
        <taxon>Ochrophyta</taxon>
        <taxon>Bacillariophyta</taxon>
        <taxon>Bacillariophyceae</taxon>
        <taxon>Bacillariophycidae</taxon>
        <taxon>Bacillariales</taxon>
        <taxon>Bacillariaceae</taxon>
        <taxon>Cylindrotheca</taxon>
    </lineage>
</organism>
<dbReference type="Gene3D" id="6.10.140.530">
    <property type="match status" value="2"/>
</dbReference>
<feature type="compositionally biased region" description="Low complexity" evidence="1">
    <location>
        <begin position="146"/>
        <end position="160"/>
    </location>
</feature>
<evidence type="ECO:0000313" key="3">
    <source>
        <dbReference type="EMBL" id="CAJ1943337.1"/>
    </source>
</evidence>
<proteinExistence type="predicted"/>
<feature type="region of interest" description="Disordered" evidence="1">
    <location>
        <begin position="204"/>
        <end position="226"/>
    </location>
</feature>
<dbReference type="Proteomes" id="UP001295423">
    <property type="component" value="Unassembled WGS sequence"/>
</dbReference>
<keyword evidence="4" id="KW-1185">Reference proteome</keyword>
<feature type="domain" description="Helicase-associated" evidence="2">
    <location>
        <begin position="326"/>
        <end position="393"/>
    </location>
</feature>
<gene>
    <name evidence="3" type="ORF">CYCCA115_LOCUS8389</name>
</gene>
<name>A0AAD2CVN9_9STRA</name>
<feature type="region of interest" description="Disordered" evidence="1">
    <location>
        <begin position="139"/>
        <end position="161"/>
    </location>
</feature>
<reference evidence="3" key="1">
    <citation type="submission" date="2023-08" db="EMBL/GenBank/DDBJ databases">
        <authorList>
            <person name="Audoor S."/>
            <person name="Bilcke G."/>
        </authorList>
    </citation>
    <scope>NUCLEOTIDE SEQUENCE</scope>
</reference>
<sequence>MLAESSTKRIPHRCPSSQVLLSAAANKASSSRRTTQTKSLGEPTGLFNLISMSLVTGNDTSQLFETSTNNPGQQLDLLDDLLASGFCDPYPQDGAATTTTTATSDTDNALAVARPQEPSARPTRTGSFDYMFDAALEPTPLGPRWSETSSSASPSLATTPNLMPMPAPVEGALERLLSQEFHLGDNSTAPVSEATTPMAAATTTTPKRAHPEGQITSSSSFPAPKKKQRCINHKAAEEGPKFRDYQEQQWIDKFQELIQFKASHGHCLVPHTFDENPALSRWVKRQRYQYKMFLKLNQHDSAATSTMTEGRVRMLENIGFVWDSHAVAWEERLLELKEFQSRFGHCNVPSNYTKSPPLAVWVKRQRRQVKLFWKGERSTITQERFVALRDLGFTWELRRSKNSC</sequence>
<accession>A0AAD2CVN9</accession>
<evidence type="ECO:0000256" key="1">
    <source>
        <dbReference type="SAM" id="MobiDB-lite"/>
    </source>
</evidence>
<dbReference type="Pfam" id="PF03457">
    <property type="entry name" value="HA"/>
    <property type="match status" value="2"/>
</dbReference>
<dbReference type="InterPro" id="IPR005114">
    <property type="entry name" value="Helicase_assoc"/>
</dbReference>
<feature type="compositionally biased region" description="Low complexity" evidence="1">
    <location>
        <begin position="22"/>
        <end position="31"/>
    </location>
</feature>
<evidence type="ECO:0000259" key="2">
    <source>
        <dbReference type="Pfam" id="PF03457"/>
    </source>
</evidence>
<protein>
    <recommendedName>
        <fullName evidence="2">Helicase-associated domain-containing protein</fullName>
    </recommendedName>
</protein>
<dbReference type="AlphaFoldDB" id="A0AAD2CVN9"/>
<comment type="caution">
    <text evidence="3">The sequence shown here is derived from an EMBL/GenBank/DDBJ whole genome shotgun (WGS) entry which is preliminary data.</text>
</comment>